<comment type="similarity">
    <text evidence="1 3 4">Belongs to the GroES chaperonin family.</text>
</comment>
<dbReference type="GO" id="GO:0005524">
    <property type="term" value="F:ATP binding"/>
    <property type="evidence" value="ECO:0007669"/>
    <property type="project" value="InterPro"/>
</dbReference>
<evidence type="ECO:0000256" key="2">
    <source>
        <dbReference type="ARBA" id="ARBA00023186"/>
    </source>
</evidence>
<dbReference type="PANTHER" id="PTHR10772:SF58">
    <property type="entry name" value="CO-CHAPERONIN GROES"/>
    <property type="match status" value="1"/>
</dbReference>
<dbReference type="GO" id="GO:0044183">
    <property type="term" value="F:protein folding chaperone"/>
    <property type="evidence" value="ECO:0007669"/>
    <property type="project" value="InterPro"/>
</dbReference>
<dbReference type="SMART" id="SM00883">
    <property type="entry name" value="Cpn10"/>
    <property type="match status" value="1"/>
</dbReference>
<comment type="subcellular location">
    <subcellularLocation>
        <location evidence="3">Cytoplasm</location>
    </subcellularLocation>
</comment>
<dbReference type="EMBL" id="MHQL01000010">
    <property type="protein sequence ID" value="OHA03715.1"/>
    <property type="molecule type" value="Genomic_DNA"/>
</dbReference>
<dbReference type="Pfam" id="PF00166">
    <property type="entry name" value="Cpn10"/>
    <property type="match status" value="1"/>
</dbReference>
<reference evidence="5 6" key="1">
    <citation type="journal article" date="2016" name="Nat. Commun.">
        <title>Thousands of microbial genomes shed light on interconnected biogeochemical processes in an aquifer system.</title>
        <authorList>
            <person name="Anantharaman K."/>
            <person name="Brown C.T."/>
            <person name="Hug L.A."/>
            <person name="Sharon I."/>
            <person name="Castelle C.J."/>
            <person name="Probst A.J."/>
            <person name="Thomas B.C."/>
            <person name="Singh A."/>
            <person name="Wilkins M.J."/>
            <person name="Karaoz U."/>
            <person name="Brodie E.L."/>
            <person name="Williams K.H."/>
            <person name="Hubbard S.S."/>
            <person name="Banfield J.F."/>
        </authorList>
    </citation>
    <scope>NUCLEOTIDE SEQUENCE [LARGE SCALE GENOMIC DNA]</scope>
</reference>
<accession>A0A1G2KW95</accession>
<dbReference type="GO" id="GO:0046872">
    <property type="term" value="F:metal ion binding"/>
    <property type="evidence" value="ECO:0007669"/>
    <property type="project" value="TreeGrafter"/>
</dbReference>
<dbReference type="CDD" id="cd00320">
    <property type="entry name" value="cpn10"/>
    <property type="match status" value="1"/>
</dbReference>
<keyword evidence="3" id="KW-0963">Cytoplasm</keyword>
<gene>
    <name evidence="3" type="primary">groES</name>
    <name evidence="3" type="synonym">groS</name>
    <name evidence="5" type="ORF">A3C16_03430</name>
</gene>
<organism evidence="5 6">
    <name type="scientific">Candidatus Sungbacteria bacterium RIFCSPHIGHO2_02_FULL_51_29</name>
    <dbReference type="NCBI Taxonomy" id="1802273"/>
    <lineage>
        <taxon>Bacteria</taxon>
        <taxon>Candidatus Sungiibacteriota</taxon>
    </lineage>
</organism>
<evidence type="ECO:0000256" key="1">
    <source>
        <dbReference type="ARBA" id="ARBA00006975"/>
    </source>
</evidence>
<evidence type="ECO:0000313" key="5">
    <source>
        <dbReference type="EMBL" id="OHA03715.1"/>
    </source>
</evidence>
<dbReference type="GO" id="GO:0051087">
    <property type="term" value="F:protein-folding chaperone binding"/>
    <property type="evidence" value="ECO:0007669"/>
    <property type="project" value="TreeGrafter"/>
</dbReference>
<dbReference type="AlphaFoldDB" id="A0A1G2KW95"/>
<dbReference type="FunFam" id="2.30.33.40:FF:000001">
    <property type="entry name" value="10 kDa chaperonin"/>
    <property type="match status" value="1"/>
</dbReference>
<dbReference type="InterPro" id="IPR037124">
    <property type="entry name" value="Chaperonin_GroES_sf"/>
</dbReference>
<comment type="function">
    <text evidence="3 4">Together with the chaperonin GroEL, plays an essential role in assisting protein folding. The GroEL-GroES system forms a nano-cage that allows encapsulation of the non-native substrate proteins and provides a physical environment optimized to promote and accelerate protein folding. GroES binds to the apical surface of the GroEL ring, thereby capping the opening of the GroEL channel.</text>
</comment>
<protein>
    <recommendedName>
        <fullName evidence="3">Co-chaperonin GroES</fullName>
    </recommendedName>
    <alternativeName>
        <fullName evidence="3">10 kDa chaperonin</fullName>
    </alternativeName>
    <alternativeName>
        <fullName evidence="3">Chaperonin-10</fullName>
        <shortName evidence="3">Cpn10</shortName>
    </alternativeName>
</protein>
<dbReference type="Gene3D" id="2.30.33.40">
    <property type="entry name" value="GroES chaperonin"/>
    <property type="match status" value="1"/>
</dbReference>
<evidence type="ECO:0000313" key="6">
    <source>
        <dbReference type="Proteomes" id="UP000177811"/>
    </source>
</evidence>
<dbReference type="Proteomes" id="UP000177811">
    <property type="component" value="Unassembled WGS sequence"/>
</dbReference>
<evidence type="ECO:0000256" key="4">
    <source>
        <dbReference type="RuleBase" id="RU000535"/>
    </source>
</evidence>
<evidence type="ECO:0000256" key="3">
    <source>
        <dbReference type="HAMAP-Rule" id="MF_00580"/>
    </source>
</evidence>
<keyword evidence="2 3" id="KW-0143">Chaperone</keyword>
<comment type="subunit">
    <text evidence="3">Heptamer of 7 subunits arranged in a ring. Interacts with the chaperonin GroEL.</text>
</comment>
<dbReference type="SUPFAM" id="SSF50129">
    <property type="entry name" value="GroES-like"/>
    <property type="match status" value="1"/>
</dbReference>
<proteinExistence type="inferred from homology"/>
<dbReference type="HAMAP" id="MF_00580">
    <property type="entry name" value="CH10"/>
    <property type="match status" value="1"/>
</dbReference>
<comment type="caution">
    <text evidence="5">The sequence shown here is derived from an EMBL/GenBank/DDBJ whole genome shotgun (WGS) entry which is preliminary data.</text>
</comment>
<dbReference type="NCBIfam" id="NF001531">
    <property type="entry name" value="PRK00364.2-2"/>
    <property type="match status" value="1"/>
</dbReference>
<sequence length="98" mass="10961">MKNMRPLGDRVVLEPLDEQKEKTKTGIFLPDTVDKERPIKGKVLAVGPGKMLETGKRAPMNVKKGDVVLFSKYGPSEFKMDGKEYLVAKEEDILAVLE</sequence>
<name>A0A1G2KW95_9BACT</name>
<dbReference type="GO" id="GO:0005737">
    <property type="term" value="C:cytoplasm"/>
    <property type="evidence" value="ECO:0007669"/>
    <property type="project" value="UniProtKB-SubCell"/>
</dbReference>
<dbReference type="InterPro" id="IPR011032">
    <property type="entry name" value="GroES-like_sf"/>
</dbReference>
<dbReference type="PRINTS" id="PR00297">
    <property type="entry name" value="CHAPERONIN10"/>
</dbReference>
<dbReference type="GO" id="GO:0051082">
    <property type="term" value="F:unfolded protein binding"/>
    <property type="evidence" value="ECO:0007669"/>
    <property type="project" value="TreeGrafter"/>
</dbReference>
<dbReference type="PANTHER" id="PTHR10772">
    <property type="entry name" value="10 KDA HEAT SHOCK PROTEIN"/>
    <property type="match status" value="1"/>
</dbReference>
<dbReference type="InterPro" id="IPR020818">
    <property type="entry name" value="Chaperonin_GroES"/>
</dbReference>